<dbReference type="Gene3D" id="3.90.1140.10">
    <property type="entry name" value="Cyclic phosphodiesterase"/>
    <property type="match status" value="1"/>
</dbReference>
<gene>
    <name evidence="1" type="ORF">IBL26_19780</name>
</gene>
<organism evidence="1 2">
    <name type="scientific">Teichococcus aerophilus</name>
    <dbReference type="NCBI Taxonomy" id="1224513"/>
    <lineage>
        <taxon>Bacteria</taxon>
        <taxon>Pseudomonadati</taxon>
        <taxon>Pseudomonadota</taxon>
        <taxon>Alphaproteobacteria</taxon>
        <taxon>Acetobacterales</taxon>
        <taxon>Roseomonadaceae</taxon>
        <taxon>Roseomonas</taxon>
    </lineage>
</organism>
<dbReference type="InterPro" id="IPR009097">
    <property type="entry name" value="Cyclic_Pdiesterase"/>
</dbReference>
<protein>
    <submittedName>
        <fullName evidence="1">2'-5' RNA ligase family protein</fullName>
    </submittedName>
</protein>
<dbReference type="EMBL" id="JACTVA010000045">
    <property type="protein sequence ID" value="MBC9209093.1"/>
    <property type="molecule type" value="Genomic_DNA"/>
</dbReference>
<keyword evidence="2" id="KW-1185">Reference proteome</keyword>
<name>A0ABR7RRW4_9PROT</name>
<dbReference type="Proteomes" id="UP000626026">
    <property type="component" value="Unassembled WGS sequence"/>
</dbReference>
<dbReference type="Pfam" id="PF13563">
    <property type="entry name" value="2_5_RNA_ligase2"/>
    <property type="match status" value="1"/>
</dbReference>
<dbReference type="GO" id="GO:0016874">
    <property type="term" value="F:ligase activity"/>
    <property type="evidence" value="ECO:0007669"/>
    <property type="project" value="UniProtKB-KW"/>
</dbReference>
<reference evidence="1 2" key="1">
    <citation type="journal article" date="2013" name="Int. J. Syst. Evol. Microbiol.">
        <title>Roseomonas aerophila sp. nov., isolated from air.</title>
        <authorList>
            <person name="Kim S.J."/>
            <person name="Weon H.Y."/>
            <person name="Ahn J.H."/>
            <person name="Hong S.B."/>
            <person name="Seok S.J."/>
            <person name="Whang K.S."/>
            <person name="Kwon S.W."/>
        </authorList>
    </citation>
    <scope>NUCLEOTIDE SEQUENCE [LARGE SCALE GENOMIC DNA]</scope>
    <source>
        <strain evidence="1 2">NBRC 108923</strain>
    </source>
</reference>
<dbReference type="SUPFAM" id="SSF55144">
    <property type="entry name" value="LigT-like"/>
    <property type="match status" value="1"/>
</dbReference>
<comment type="caution">
    <text evidence="1">The sequence shown here is derived from an EMBL/GenBank/DDBJ whole genome shotgun (WGS) entry which is preliminary data.</text>
</comment>
<sequence>MPHPLQTSQPALILCLQLDPASFARLDALRQAHFPPERNHLSAHLTLFHALPGAMLEEISANLATLAAGTPPMALRFAGLRGLGGGVAFTVESPALVALRGLLASAWHAVLGAQDKQGFRPHVTVQNKVTTPQAQALMAELQDGFMPWEGQGEGLALWHYRGGPWEPAASFRFSGSGKSADR</sequence>
<keyword evidence="1" id="KW-0436">Ligase</keyword>
<proteinExistence type="predicted"/>
<evidence type="ECO:0000313" key="1">
    <source>
        <dbReference type="EMBL" id="MBC9209093.1"/>
    </source>
</evidence>
<evidence type="ECO:0000313" key="2">
    <source>
        <dbReference type="Proteomes" id="UP000626026"/>
    </source>
</evidence>
<accession>A0ABR7RRW4</accession>